<dbReference type="Proteomes" id="UP001233836">
    <property type="component" value="Unassembled WGS sequence"/>
</dbReference>
<name>A0ABT9W9M9_9BACL</name>
<sequence length="64" mass="6783">MEFSLQELGVEICLKYNSISVRDFQLGLMTGAAGLGDGRLRLNNSEISSVLSLEIPVLGALTAA</sequence>
<gene>
    <name evidence="1" type="ORF">J2T19_001408</name>
</gene>
<reference evidence="1 2" key="1">
    <citation type="submission" date="2023-07" db="EMBL/GenBank/DDBJ databases">
        <title>Sorghum-associated microbial communities from plants grown in Nebraska, USA.</title>
        <authorList>
            <person name="Schachtman D."/>
        </authorList>
    </citation>
    <scope>NUCLEOTIDE SEQUENCE [LARGE SCALE GENOMIC DNA]</scope>
    <source>
        <strain evidence="1 2">DS1314</strain>
    </source>
</reference>
<keyword evidence="2" id="KW-1185">Reference proteome</keyword>
<organism evidence="1 2">
    <name type="scientific">Paenibacillus tundrae</name>
    <dbReference type="NCBI Taxonomy" id="528187"/>
    <lineage>
        <taxon>Bacteria</taxon>
        <taxon>Bacillati</taxon>
        <taxon>Bacillota</taxon>
        <taxon>Bacilli</taxon>
        <taxon>Bacillales</taxon>
        <taxon>Paenibacillaceae</taxon>
        <taxon>Paenibacillus</taxon>
    </lineage>
</organism>
<proteinExistence type="predicted"/>
<accession>A0ABT9W9M9</accession>
<evidence type="ECO:0000313" key="2">
    <source>
        <dbReference type="Proteomes" id="UP001233836"/>
    </source>
</evidence>
<evidence type="ECO:0000313" key="1">
    <source>
        <dbReference type="EMBL" id="MDQ0169968.1"/>
    </source>
</evidence>
<comment type="caution">
    <text evidence="1">The sequence shown here is derived from an EMBL/GenBank/DDBJ whole genome shotgun (WGS) entry which is preliminary data.</text>
</comment>
<protein>
    <submittedName>
        <fullName evidence="1">Uncharacterized protein</fullName>
    </submittedName>
</protein>
<dbReference type="EMBL" id="JAUSTI010000003">
    <property type="protein sequence ID" value="MDQ0169968.1"/>
    <property type="molecule type" value="Genomic_DNA"/>
</dbReference>